<feature type="region of interest" description="Disordered" evidence="1">
    <location>
        <begin position="45"/>
        <end position="70"/>
    </location>
</feature>
<accession>A0A9Q3L6J2</accession>
<evidence type="ECO:0000313" key="3">
    <source>
        <dbReference type="Proteomes" id="UP000765509"/>
    </source>
</evidence>
<keyword evidence="3" id="KW-1185">Reference proteome</keyword>
<dbReference type="AlphaFoldDB" id="A0A9Q3L6J2"/>
<gene>
    <name evidence="2" type="ORF">O181_132816</name>
</gene>
<comment type="caution">
    <text evidence="2">The sequence shown here is derived from an EMBL/GenBank/DDBJ whole genome shotgun (WGS) entry which is preliminary data.</text>
</comment>
<organism evidence="2 3">
    <name type="scientific">Austropuccinia psidii MF-1</name>
    <dbReference type="NCBI Taxonomy" id="1389203"/>
    <lineage>
        <taxon>Eukaryota</taxon>
        <taxon>Fungi</taxon>
        <taxon>Dikarya</taxon>
        <taxon>Basidiomycota</taxon>
        <taxon>Pucciniomycotina</taxon>
        <taxon>Pucciniomycetes</taxon>
        <taxon>Pucciniales</taxon>
        <taxon>Sphaerophragmiaceae</taxon>
        <taxon>Austropuccinia</taxon>
    </lineage>
</organism>
<reference evidence="2" key="1">
    <citation type="submission" date="2021-03" db="EMBL/GenBank/DDBJ databases">
        <title>Draft genome sequence of rust myrtle Austropuccinia psidii MF-1, a brazilian biotype.</title>
        <authorList>
            <person name="Quecine M.C."/>
            <person name="Pachon D.M.R."/>
            <person name="Bonatelli M.L."/>
            <person name="Correr F.H."/>
            <person name="Franceschini L.M."/>
            <person name="Leite T.F."/>
            <person name="Margarido G.R.A."/>
            <person name="Almeida C.A."/>
            <person name="Ferrarezi J.A."/>
            <person name="Labate C.A."/>
        </authorList>
    </citation>
    <scope>NUCLEOTIDE SEQUENCE</scope>
    <source>
        <strain evidence="2">MF-1</strain>
    </source>
</reference>
<evidence type="ECO:0000313" key="2">
    <source>
        <dbReference type="EMBL" id="MBW0593101.1"/>
    </source>
</evidence>
<evidence type="ECO:0008006" key="4">
    <source>
        <dbReference type="Google" id="ProtNLM"/>
    </source>
</evidence>
<name>A0A9Q3L6J2_9BASI</name>
<dbReference type="OrthoDB" id="3929326at2759"/>
<proteinExistence type="predicted"/>
<sequence length="128" mass="14861">MGDSFVGPFNIISLIGENAVKVKITEEFFRKYPVLPVSLVKPYHQTGEDKLPSRNKGHTPQKIMEVEDPPGPVKKMIKARMIRLNGKDHRQYLVRLKNQTPYKEKWLEEDAIPDGKPHLRRFRGSRRA</sequence>
<dbReference type="Proteomes" id="UP000765509">
    <property type="component" value="Unassembled WGS sequence"/>
</dbReference>
<evidence type="ECO:0000256" key="1">
    <source>
        <dbReference type="SAM" id="MobiDB-lite"/>
    </source>
</evidence>
<dbReference type="EMBL" id="AVOT02152236">
    <property type="protein sequence ID" value="MBW0593101.1"/>
    <property type="molecule type" value="Genomic_DNA"/>
</dbReference>
<protein>
    <recommendedName>
        <fullName evidence="4">Chromo domain-containing protein</fullName>
    </recommendedName>
</protein>